<feature type="transmembrane region" description="Helical" evidence="1">
    <location>
        <begin position="77"/>
        <end position="99"/>
    </location>
</feature>
<name>A0A953HZ47_9BACT</name>
<evidence type="ECO:0000313" key="3">
    <source>
        <dbReference type="Proteomes" id="UP000753961"/>
    </source>
</evidence>
<protein>
    <submittedName>
        <fullName evidence="2">Uncharacterized protein</fullName>
    </submittedName>
</protein>
<keyword evidence="1" id="KW-0472">Membrane</keyword>
<gene>
    <name evidence="2" type="ORF">KUV50_09510</name>
</gene>
<organism evidence="2 3">
    <name type="scientific">Membranihabitans marinus</name>
    <dbReference type="NCBI Taxonomy" id="1227546"/>
    <lineage>
        <taxon>Bacteria</taxon>
        <taxon>Pseudomonadati</taxon>
        <taxon>Bacteroidota</taxon>
        <taxon>Saprospiria</taxon>
        <taxon>Saprospirales</taxon>
        <taxon>Saprospiraceae</taxon>
        <taxon>Membranihabitans</taxon>
    </lineage>
</organism>
<dbReference type="Proteomes" id="UP000753961">
    <property type="component" value="Unassembled WGS sequence"/>
</dbReference>
<evidence type="ECO:0000256" key="1">
    <source>
        <dbReference type="SAM" id="Phobius"/>
    </source>
</evidence>
<proteinExistence type="predicted"/>
<accession>A0A953HZ47</accession>
<keyword evidence="1" id="KW-0812">Transmembrane</keyword>
<feature type="transmembrane region" description="Helical" evidence="1">
    <location>
        <begin position="37"/>
        <end position="57"/>
    </location>
</feature>
<dbReference type="AlphaFoldDB" id="A0A953HZ47"/>
<keyword evidence="3" id="KW-1185">Reference proteome</keyword>
<feature type="transmembrane region" description="Helical" evidence="1">
    <location>
        <begin position="13"/>
        <end position="30"/>
    </location>
</feature>
<comment type="caution">
    <text evidence="2">The sequence shown here is derived from an EMBL/GenBank/DDBJ whole genome shotgun (WGS) entry which is preliminary data.</text>
</comment>
<sequence>MIIFNNNNIRRPSLLQILIGFFVLFAFLYVGFYITKWILYALGFLAPALLVAAAVLNFATIKNFVKYLWGLIRVKPIWGLMLTFLAVIGFPVTCTLLFVRAWSQWRKRRNYVDEVTSDGSEYIDYEVVDEEQTHKRRIDLLERRN</sequence>
<keyword evidence="1" id="KW-1133">Transmembrane helix</keyword>
<dbReference type="RefSeq" id="WP_222579904.1">
    <property type="nucleotide sequence ID" value="NZ_JAHVHU010000008.1"/>
</dbReference>
<reference evidence="2" key="1">
    <citation type="submission" date="2021-06" db="EMBL/GenBank/DDBJ databases">
        <title>44 bacteria genomes isolated from Dapeng, Shenzhen.</title>
        <authorList>
            <person name="Zheng W."/>
            <person name="Yu S."/>
            <person name="Huang Y."/>
        </authorList>
    </citation>
    <scope>NUCLEOTIDE SEQUENCE</scope>
    <source>
        <strain evidence="2">DP5N28-2</strain>
    </source>
</reference>
<dbReference type="EMBL" id="JAHVHU010000008">
    <property type="protein sequence ID" value="MBY5958367.1"/>
    <property type="molecule type" value="Genomic_DNA"/>
</dbReference>
<evidence type="ECO:0000313" key="2">
    <source>
        <dbReference type="EMBL" id="MBY5958367.1"/>
    </source>
</evidence>